<accession>A0A3B0U384</accession>
<sequence>YLIEAVKEQQLIIEGQDKRIETIEADCCSKNESLKSASVDEGGGLDLDGDMAKLYQNSPNPFKTETTIRFEIPQLVNSARLYICNMTGTLLKSIVINQRGPGNVIINANEFNAGMYLYSLVNDGKIIDTKQMLLTE</sequence>
<organism evidence="1">
    <name type="scientific">hydrothermal vent metagenome</name>
    <dbReference type="NCBI Taxonomy" id="652676"/>
    <lineage>
        <taxon>unclassified sequences</taxon>
        <taxon>metagenomes</taxon>
        <taxon>ecological metagenomes</taxon>
    </lineage>
</organism>
<reference evidence="1" key="1">
    <citation type="submission" date="2018-06" db="EMBL/GenBank/DDBJ databases">
        <authorList>
            <person name="Zhirakovskaya E."/>
        </authorList>
    </citation>
    <scope>NUCLEOTIDE SEQUENCE</scope>
</reference>
<protein>
    <recommendedName>
        <fullName evidence="2">Secretion system C-terminal sorting domain-containing protein</fullName>
    </recommendedName>
</protein>
<name>A0A3B0U384_9ZZZZ</name>
<dbReference type="NCBIfam" id="TIGR04183">
    <property type="entry name" value="Por_Secre_tail"/>
    <property type="match status" value="1"/>
</dbReference>
<evidence type="ECO:0000313" key="1">
    <source>
        <dbReference type="EMBL" id="VAW22833.1"/>
    </source>
</evidence>
<gene>
    <name evidence="1" type="ORF">MNBD_BACTEROID01-1949</name>
</gene>
<evidence type="ECO:0008006" key="2">
    <source>
        <dbReference type="Google" id="ProtNLM"/>
    </source>
</evidence>
<proteinExistence type="predicted"/>
<dbReference type="AlphaFoldDB" id="A0A3B0U384"/>
<feature type="non-terminal residue" evidence="1">
    <location>
        <position position="1"/>
    </location>
</feature>
<dbReference type="EMBL" id="UOEP01000179">
    <property type="protein sequence ID" value="VAW22833.1"/>
    <property type="molecule type" value="Genomic_DNA"/>
</dbReference>
<dbReference type="InterPro" id="IPR026444">
    <property type="entry name" value="Secre_tail"/>
</dbReference>